<evidence type="ECO:0000313" key="2">
    <source>
        <dbReference type="Proteomes" id="UP001456524"/>
    </source>
</evidence>
<accession>A0ABR1XKT5</accession>
<protein>
    <submittedName>
        <fullName evidence="1">Uncharacterized protein</fullName>
    </submittedName>
</protein>
<comment type="caution">
    <text evidence="1">The sequence shown here is derived from an EMBL/GenBank/DDBJ whole genome shotgun (WGS) entry which is preliminary data.</text>
</comment>
<reference evidence="1 2" key="1">
    <citation type="journal article" date="2022" name="G3 (Bethesda)">
        <title>Enemy or ally: a genomic approach to elucidate the lifestyle of Phyllosticta citrichinaensis.</title>
        <authorList>
            <person name="Buijs V.A."/>
            <person name="Groenewald J.Z."/>
            <person name="Haridas S."/>
            <person name="LaButti K.M."/>
            <person name="Lipzen A."/>
            <person name="Martin F.M."/>
            <person name="Barry K."/>
            <person name="Grigoriev I.V."/>
            <person name="Crous P.W."/>
            <person name="Seidl M.F."/>
        </authorList>
    </citation>
    <scope>NUCLEOTIDE SEQUENCE [LARGE SCALE GENOMIC DNA]</scope>
    <source>
        <strain evidence="1 2">CBS 129764</strain>
    </source>
</reference>
<organism evidence="1 2">
    <name type="scientific">Phyllosticta citrichinensis</name>
    <dbReference type="NCBI Taxonomy" id="1130410"/>
    <lineage>
        <taxon>Eukaryota</taxon>
        <taxon>Fungi</taxon>
        <taxon>Dikarya</taxon>
        <taxon>Ascomycota</taxon>
        <taxon>Pezizomycotina</taxon>
        <taxon>Dothideomycetes</taxon>
        <taxon>Dothideomycetes incertae sedis</taxon>
        <taxon>Botryosphaeriales</taxon>
        <taxon>Phyllostictaceae</taxon>
        <taxon>Phyllosticta</taxon>
    </lineage>
</organism>
<dbReference type="Proteomes" id="UP001456524">
    <property type="component" value="Unassembled WGS sequence"/>
</dbReference>
<gene>
    <name evidence="1" type="ORF">IWX90DRAFT_507636</name>
</gene>
<evidence type="ECO:0000313" key="1">
    <source>
        <dbReference type="EMBL" id="KAK8159351.1"/>
    </source>
</evidence>
<proteinExistence type="predicted"/>
<dbReference type="EMBL" id="JBBWUH010000008">
    <property type="protein sequence ID" value="KAK8159351.1"/>
    <property type="molecule type" value="Genomic_DNA"/>
</dbReference>
<keyword evidence="2" id="KW-1185">Reference proteome</keyword>
<sequence length="498" mass="55703">MAGPMPQNAFVPSVPTAQSFQRASKLLQETFMIFREGLYDQDTMFTFLDEGNVVLSHDLPKDPLDARMAADFVPIYDLPYAAPYVLNAYPERVKRTLLMIFQCMDSTIVMAPMINAILGPYCSRIEEVHFQPKNEALWARWLGDDQRVTHYILRATLAGSGAQYAVDLTGPQYNWHDSPPTAPWDWYALNRVSSISYCVDSARDSLYSIFTDYVEDWLCDFTSEGTPVFHDDPRRAVPSLSQHFTHGRWMLRRDFADGIAGFEASCLPLAHVAGLPEPQYAFYAERFLQHMRDWVRSVPARWPAIAATYGVAGPVAHDIRTRRLVDQQVGCGRYVSRQTGERFQENAAYSNFMAYHGRQATDAQWGNFLSPQPATAAFNDPTLPVFRPHSPPSNFMDSNPLNIVGVTAPRGAPASPAAPQGGVTAFHGQRAATQQPPLTLPTIDASTDVNRLLAAHGVTPLGQMGQQQIDRMMADETNSTAARDAEQLTWRQFINFDE</sequence>
<name>A0ABR1XKT5_9PEZI</name>